<sequence>MSSAMLRIVIGLLFFTLVLQNSNGADWCVARPDAPEAELQKGMDYACQFGQTCSHLRPGESCYLPNTVKDHASYAYNSYYQTHKFGPEGGKACYFNGTGMYVYSDPRRKNNVSYHDQDGLSSATRHIDGEEWCIANSTCPDPVLQHGLNWACANGADCDKTLPGQPCFLPNSLKDHASYAYNSYYKKFKTQGATCNFAYSGLLTNVDPKPEKELRGDNIWALVGGVNRWCNKLVLFESKLQGRMQSALMRIVLALLFLALILRRYDGQMFEEWCIADEQTPDDELQRALDWACGKGGADCKKIQPHQPCFFPNTVKDHASYAFNNYYQKFKNKGATCYFNAAAMATDLDPILAEKFLMWISKGSPLMPWTDELALEPSHGSCKFEFTPDV</sequence>
<keyword evidence="4 9" id="KW-0732">Signal</keyword>
<dbReference type="InterPro" id="IPR012946">
    <property type="entry name" value="X8"/>
</dbReference>
<accession>A0A438HRN0</accession>
<dbReference type="GO" id="GO:0005886">
    <property type="term" value="C:plasma membrane"/>
    <property type="evidence" value="ECO:0007669"/>
    <property type="project" value="UniProtKB-SubCell"/>
</dbReference>
<dbReference type="PANTHER" id="PTHR31044">
    <property type="entry name" value="BETA-1,3 GLUCANASE"/>
    <property type="match status" value="1"/>
</dbReference>
<evidence type="ECO:0000256" key="1">
    <source>
        <dbReference type="ARBA" id="ARBA00004609"/>
    </source>
</evidence>
<dbReference type="EMBL" id="QGNW01000186">
    <property type="protein sequence ID" value="RVW87117.1"/>
    <property type="molecule type" value="Genomic_DNA"/>
</dbReference>
<evidence type="ECO:0000313" key="11">
    <source>
        <dbReference type="EMBL" id="RVW87117.1"/>
    </source>
</evidence>
<feature type="domain" description="X8" evidence="10">
    <location>
        <begin position="272"/>
        <end position="384"/>
    </location>
</feature>
<keyword evidence="2" id="KW-1003">Cell membrane</keyword>
<keyword evidence="5" id="KW-0472">Membrane</keyword>
<dbReference type="SMART" id="SM00768">
    <property type="entry name" value="X8"/>
    <property type="match status" value="3"/>
</dbReference>
<evidence type="ECO:0000256" key="3">
    <source>
        <dbReference type="ARBA" id="ARBA00022622"/>
    </source>
</evidence>
<evidence type="ECO:0000256" key="7">
    <source>
        <dbReference type="ARBA" id="ARBA00023180"/>
    </source>
</evidence>
<evidence type="ECO:0000256" key="5">
    <source>
        <dbReference type="ARBA" id="ARBA00023136"/>
    </source>
</evidence>
<feature type="signal peptide" evidence="9">
    <location>
        <begin position="1"/>
        <end position="24"/>
    </location>
</feature>
<protein>
    <submittedName>
        <fullName evidence="11">Glucan endo-1,3-beta-glucosidase 12</fullName>
    </submittedName>
</protein>
<name>A0A438HRN0_VITVI</name>
<keyword evidence="6" id="KW-1015">Disulfide bond</keyword>
<dbReference type="FunFam" id="1.20.58.1040:FF:000001">
    <property type="entry name" value="Glucan endo-1,3-beta-glucosidase 4"/>
    <property type="match status" value="1"/>
</dbReference>
<dbReference type="InterPro" id="IPR044788">
    <property type="entry name" value="X8_dom_prot"/>
</dbReference>
<gene>
    <name evidence="11" type="primary">VvCHDp001037_1</name>
    <name evidence="11" type="ORF">CK203_026957</name>
</gene>
<comment type="caution">
    <text evidence="11">The sequence shown here is derived from an EMBL/GenBank/DDBJ whole genome shotgun (WGS) entry which is preliminary data.</text>
</comment>
<evidence type="ECO:0000313" key="12">
    <source>
        <dbReference type="Proteomes" id="UP000288805"/>
    </source>
</evidence>
<feature type="domain" description="X8" evidence="10">
    <location>
        <begin position="26"/>
        <end position="113"/>
    </location>
</feature>
<evidence type="ECO:0000256" key="9">
    <source>
        <dbReference type="SAM" id="SignalP"/>
    </source>
</evidence>
<keyword evidence="3" id="KW-0336">GPI-anchor</keyword>
<feature type="chain" id="PRO_5019430523" evidence="9">
    <location>
        <begin position="25"/>
        <end position="390"/>
    </location>
</feature>
<dbReference type="GO" id="GO:0098552">
    <property type="term" value="C:side of membrane"/>
    <property type="evidence" value="ECO:0007669"/>
    <property type="project" value="UniProtKB-KW"/>
</dbReference>
<dbReference type="PANTHER" id="PTHR31044:SF55">
    <property type="entry name" value="CARBOHYDRATE-BINDING X8 DOMAIN SUPERFAMILY PROTEIN"/>
    <property type="match status" value="1"/>
</dbReference>
<evidence type="ECO:0000256" key="6">
    <source>
        <dbReference type="ARBA" id="ARBA00023157"/>
    </source>
</evidence>
<keyword evidence="7" id="KW-0325">Glycoprotein</keyword>
<feature type="domain" description="X8" evidence="10">
    <location>
        <begin position="131"/>
        <end position="214"/>
    </location>
</feature>
<dbReference type="GO" id="GO:0009506">
    <property type="term" value="C:plasmodesma"/>
    <property type="evidence" value="ECO:0007669"/>
    <property type="project" value="UniProtKB-ARBA"/>
</dbReference>
<keyword evidence="8" id="KW-0449">Lipoprotein</keyword>
<dbReference type="AlphaFoldDB" id="A0A438HRN0"/>
<evidence type="ECO:0000256" key="2">
    <source>
        <dbReference type="ARBA" id="ARBA00022475"/>
    </source>
</evidence>
<dbReference type="OrthoDB" id="417697at2759"/>
<dbReference type="Gene3D" id="1.20.58.1040">
    <property type="match status" value="3"/>
</dbReference>
<evidence type="ECO:0000259" key="10">
    <source>
        <dbReference type="SMART" id="SM00768"/>
    </source>
</evidence>
<organism evidence="11 12">
    <name type="scientific">Vitis vinifera</name>
    <name type="common">Grape</name>
    <dbReference type="NCBI Taxonomy" id="29760"/>
    <lineage>
        <taxon>Eukaryota</taxon>
        <taxon>Viridiplantae</taxon>
        <taxon>Streptophyta</taxon>
        <taxon>Embryophyta</taxon>
        <taxon>Tracheophyta</taxon>
        <taxon>Spermatophyta</taxon>
        <taxon>Magnoliopsida</taxon>
        <taxon>eudicotyledons</taxon>
        <taxon>Gunneridae</taxon>
        <taxon>Pentapetalae</taxon>
        <taxon>rosids</taxon>
        <taxon>Vitales</taxon>
        <taxon>Vitaceae</taxon>
        <taxon>Viteae</taxon>
        <taxon>Vitis</taxon>
    </lineage>
</organism>
<reference evidence="11 12" key="1">
    <citation type="journal article" date="2018" name="PLoS Genet.">
        <title>Population sequencing reveals clonal diversity and ancestral inbreeding in the grapevine cultivar Chardonnay.</title>
        <authorList>
            <person name="Roach M.J."/>
            <person name="Johnson D.L."/>
            <person name="Bohlmann J."/>
            <person name="van Vuuren H.J."/>
            <person name="Jones S.J."/>
            <person name="Pretorius I.S."/>
            <person name="Schmidt S.A."/>
            <person name="Borneman A.R."/>
        </authorList>
    </citation>
    <scope>NUCLEOTIDE SEQUENCE [LARGE SCALE GENOMIC DNA]</scope>
    <source>
        <strain evidence="12">cv. Chardonnay</strain>
        <tissue evidence="11">Leaf</tissue>
    </source>
</reference>
<evidence type="ECO:0000256" key="4">
    <source>
        <dbReference type="ARBA" id="ARBA00022729"/>
    </source>
</evidence>
<dbReference type="Pfam" id="PF07983">
    <property type="entry name" value="X8"/>
    <property type="match status" value="3"/>
</dbReference>
<proteinExistence type="predicted"/>
<evidence type="ECO:0000256" key="8">
    <source>
        <dbReference type="ARBA" id="ARBA00023288"/>
    </source>
</evidence>
<comment type="subcellular location">
    <subcellularLocation>
        <location evidence="1">Cell membrane</location>
        <topology evidence="1">Lipid-anchor</topology>
        <topology evidence="1">GPI-anchor</topology>
    </subcellularLocation>
</comment>
<dbReference type="Proteomes" id="UP000288805">
    <property type="component" value="Unassembled WGS sequence"/>
</dbReference>